<name>A0A249PLD4_9HYPH</name>
<reference evidence="1 2" key="1">
    <citation type="submission" date="2017-08" db="EMBL/GenBank/DDBJ databases">
        <title>Multipartite genome sequences of Sinorhizobium species nodulating soybeans.</title>
        <authorList>
            <person name="Tian C.F."/>
        </authorList>
    </citation>
    <scope>NUCLEOTIDE SEQUENCE [LARGE SCALE GENOMIC DNA]</scope>
    <source>
        <strain evidence="1 2">CCBAU 05684</strain>
        <plasmid evidence="2">psj05684b</plasmid>
    </source>
</reference>
<proteinExistence type="predicted"/>
<dbReference type="KEGG" id="esj:SJ05684_b55750"/>
<accession>A0A249PLD4</accession>
<evidence type="ECO:0000313" key="2">
    <source>
        <dbReference type="Proteomes" id="UP000217211"/>
    </source>
</evidence>
<dbReference type="AlphaFoldDB" id="A0A249PLD4"/>
<geneLocation type="plasmid" evidence="2">
    <name>psj05684b</name>
</geneLocation>
<gene>
    <name evidence="1" type="ORF">SJ05684_b55750</name>
</gene>
<sequence length="66" mass="7264">MGSVTRYGLTQGGRPTLAKVHIGVSIIDVRSGVLERLQHFRAEPGIVSLAMTDKFKRQSAFIRRPG</sequence>
<dbReference type="Proteomes" id="UP000217211">
    <property type="component" value="Plasmid pSJ05684b"/>
</dbReference>
<protein>
    <submittedName>
        <fullName evidence="1">Uncharacterized protein</fullName>
    </submittedName>
</protein>
<organism evidence="1 2">
    <name type="scientific">Sinorhizobium sojae CCBAU 05684</name>
    <dbReference type="NCBI Taxonomy" id="716928"/>
    <lineage>
        <taxon>Bacteria</taxon>
        <taxon>Pseudomonadati</taxon>
        <taxon>Pseudomonadota</taxon>
        <taxon>Alphaproteobacteria</taxon>
        <taxon>Hyphomicrobiales</taxon>
        <taxon>Rhizobiaceae</taxon>
        <taxon>Sinorhizobium/Ensifer group</taxon>
        <taxon>Sinorhizobium</taxon>
    </lineage>
</organism>
<keyword evidence="2" id="KW-1185">Reference proteome</keyword>
<dbReference type="EMBL" id="CP023068">
    <property type="protein sequence ID" value="ASY66557.1"/>
    <property type="molecule type" value="Genomic_DNA"/>
</dbReference>
<evidence type="ECO:0000313" key="1">
    <source>
        <dbReference type="EMBL" id="ASY66557.1"/>
    </source>
</evidence>
<keyword evidence="1" id="KW-0614">Plasmid</keyword>